<proteinExistence type="predicted"/>
<keyword evidence="1" id="KW-0472">Membrane</keyword>
<keyword evidence="1" id="KW-0812">Transmembrane</keyword>
<name>A0AAD8PD53_BABGI</name>
<keyword evidence="1" id="KW-1133">Transmembrane helix</keyword>
<dbReference type="AlphaFoldDB" id="A0AAD8PD53"/>
<dbReference type="Proteomes" id="UP001230268">
    <property type="component" value="Unassembled WGS sequence"/>
</dbReference>
<keyword evidence="3" id="KW-1185">Reference proteome</keyword>
<accession>A0AAD8PD53</accession>
<evidence type="ECO:0008006" key="4">
    <source>
        <dbReference type="Google" id="ProtNLM"/>
    </source>
</evidence>
<protein>
    <recommendedName>
        <fullName evidence="4">Transmembrane protein</fullName>
    </recommendedName>
</protein>
<dbReference type="EMBL" id="JAVEPI010000003">
    <property type="protein sequence ID" value="KAK1442968.1"/>
    <property type="molecule type" value="Genomic_DNA"/>
</dbReference>
<gene>
    <name evidence="2" type="ORF">BgAZ_304860</name>
</gene>
<sequence length="67" mass="7513">MDVDIYFYIAAAVKLTIALSPLILIVSIFVKNKDCNQRTTRGAITGIRVDAFDSDFEDDDDDKKKKA</sequence>
<organism evidence="2 3">
    <name type="scientific">Babesia gibsoni</name>
    <dbReference type="NCBI Taxonomy" id="33632"/>
    <lineage>
        <taxon>Eukaryota</taxon>
        <taxon>Sar</taxon>
        <taxon>Alveolata</taxon>
        <taxon>Apicomplexa</taxon>
        <taxon>Aconoidasida</taxon>
        <taxon>Piroplasmida</taxon>
        <taxon>Babesiidae</taxon>
        <taxon>Babesia</taxon>
    </lineage>
</organism>
<reference evidence="2" key="1">
    <citation type="submission" date="2023-08" db="EMBL/GenBank/DDBJ databases">
        <title>Draft sequence of the Babesia gibsoni genome.</title>
        <authorList>
            <person name="Yamagishi J.Y."/>
            <person name="Xuan X.X."/>
        </authorList>
    </citation>
    <scope>NUCLEOTIDE SEQUENCE</scope>
    <source>
        <strain evidence="2">Azabu</strain>
    </source>
</reference>
<evidence type="ECO:0000256" key="1">
    <source>
        <dbReference type="SAM" id="Phobius"/>
    </source>
</evidence>
<comment type="caution">
    <text evidence="2">The sequence shown here is derived from an EMBL/GenBank/DDBJ whole genome shotgun (WGS) entry which is preliminary data.</text>
</comment>
<feature type="transmembrane region" description="Helical" evidence="1">
    <location>
        <begin position="6"/>
        <end position="30"/>
    </location>
</feature>
<evidence type="ECO:0000313" key="2">
    <source>
        <dbReference type="EMBL" id="KAK1442968.1"/>
    </source>
</evidence>
<evidence type="ECO:0000313" key="3">
    <source>
        <dbReference type="Proteomes" id="UP001230268"/>
    </source>
</evidence>